<proteinExistence type="predicted"/>
<dbReference type="AlphaFoldDB" id="A0A4Y2CXA8"/>
<protein>
    <submittedName>
        <fullName evidence="1">Uncharacterized protein</fullName>
    </submittedName>
</protein>
<evidence type="ECO:0000313" key="2">
    <source>
        <dbReference type="Proteomes" id="UP000499080"/>
    </source>
</evidence>
<dbReference type="GO" id="GO:0003676">
    <property type="term" value="F:nucleic acid binding"/>
    <property type="evidence" value="ECO:0007669"/>
    <property type="project" value="InterPro"/>
</dbReference>
<keyword evidence="2" id="KW-1185">Reference proteome</keyword>
<dbReference type="InterPro" id="IPR036397">
    <property type="entry name" value="RNaseH_sf"/>
</dbReference>
<dbReference type="Proteomes" id="UP000499080">
    <property type="component" value="Unassembled WGS sequence"/>
</dbReference>
<name>A0A4Y2CXA8_ARAVE</name>
<accession>A0A4Y2CXA8</accession>
<comment type="caution">
    <text evidence="1">The sequence shown here is derived from an EMBL/GenBank/DDBJ whole genome shotgun (WGS) entry which is preliminary data.</text>
</comment>
<sequence>MGEYTNTELDDIQRWIDLGDPVRWPARWLDLSCLDFYSWGHMKIKGYETQVHSDEDLVSPLSMATREVMIRLKFTRIFEITGIADVTSVPELLFNLSNTFCSMCMLVMQIL</sequence>
<dbReference type="Gene3D" id="3.30.420.10">
    <property type="entry name" value="Ribonuclease H-like superfamily/Ribonuclease H"/>
    <property type="match status" value="1"/>
</dbReference>
<reference evidence="1 2" key="1">
    <citation type="journal article" date="2019" name="Sci. Rep.">
        <title>Orb-weaving spider Araneus ventricosus genome elucidates the spidroin gene catalogue.</title>
        <authorList>
            <person name="Kono N."/>
            <person name="Nakamura H."/>
            <person name="Ohtoshi R."/>
            <person name="Moran D.A.P."/>
            <person name="Shinohara A."/>
            <person name="Yoshida Y."/>
            <person name="Fujiwara M."/>
            <person name="Mori M."/>
            <person name="Tomita M."/>
            <person name="Arakawa K."/>
        </authorList>
    </citation>
    <scope>NUCLEOTIDE SEQUENCE [LARGE SCALE GENOMIC DNA]</scope>
</reference>
<dbReference type="EMBL" id="BGPR01164592">
    <property type="protein sequence ID" value="GBM08364.1"/>
    <property type="molecule type" value="Genomic_DNA"/>
</dbReference>
<evidence type="ECO:0000313" key="1">
    <source>
        <dbReference type="EMBL" id="GBM08364.1"/>
    </source>
</evidence>
<organism evidence="1 2">
    <name type="scientific">Araneus ventricosus</name>
    <name type="common">Orbweaver spider</name>
    <name type="synonym">Epeira ventricosa</name>
    <dbReference type="NCBI Taxonomy" id="182803"/>
    <lineage>
        <taxon>Eukaryota</taxon>
        <taxon>Metazoa</taxon>
        <taxon>Ecdysozoa</taxon>
        <taxon>Arthropoda</taxon>
        <taxon>Chelicerata</taxon>
        <taxon>Arachnida</taxon>
        <taxon>Araneae</taxon>
        <taxon>Araneomorphae</taxon>
        <taxon>Entelegynae</taxon>
        <taxon>Araneoidea</taxon>
        <taxon>Araneidae</taxon>
        <taxon>Araneus</taxon>
    </lineage>
</organism>
<gene>
    <name evidence="1" type="ORF">AVEN_149305_1</name>
</gene>